<dbReference type="RefSeq" id="WP_103874063.1">
    <property type="nucleotide sequence ID" value="NZ_FNUY01000008.1"/>
</dbReference>
<dbReference type="Proteomes" id="UP000236743">
    <property type="component" value="Unassembled WGS sequence"/>
</dbReference>
<dbReference type="InterPro" id="IPR043502">
    <property type="entry name" value="DNA/RNA_pol_sf"/>
</dbReference>
<dbReference type="InterPro" id="IPR001098">
    <property type="entry name" value="DNA-dir_DNA_pol_A_palm_dom"/>
</dbReference>
<proteinExistence type="predicted"/>
<dbReference type="GO" id="GO:0006260">
    <property type="term" value="P:DNA replication"/>
    <property type="evidence" value="ECO:0007669"/>
    <property type="project" value="InterPro"/>
</dbReference>
<dbReference type="AlphaFoldDB" id="A0A1H6BUS3"/>
<evidence type="ECO:0000313" key="2">
    <source>
        <dbReference type="EMBL" id="SEG64458.1"/>
    </source>
</evidence>
<dbReference type="OrthoDB" id="9764911at2"/>
<organism evidence="2 3">
    <name type="scientific">Bosea lathyri</name>
    <dbReference type="NCBI Taxonomy" id="1036778"/>
    <lineage>
        <taxon>Bacteria</taxon>
        <taxon>Pseudomonadati</taxon>
        <taxon>Pseudomonadota</taxon>
        <taxon>Alphaproteobacteria</taxon>
        <taxon>Hyphomicrobiales</taxon>
        <taxon>Boseaceae</taxon>
        <taxon>Bosea</taxon>
    </lineage>
</organism>
<dbReference type="GO" id="GO:0003887">
    <property type="term" value="F:DNA-directed DNA polymerase activity"/>
    <property type="evidence" value="ECO:0007669"/>
    <property type="project" value="InterPro"/>
</dbReference>
<gene>
    <name evidence="2" type="ORF">SAMN04488115_10897</name>
</gene>
<dbReference type="GO" id="GO:0003677">
    <property type="term" value="F:DNA binding"/>
    <property type="evidence" value="ECO:0007669"/>
    <property type="project" value="InterPro"/>
</dbReference>
<dbReference type="SUPFAM" id="SSF56672">
    <property type="entry name" value="DNA/RNA polymerases"/>
    <property type="match status" value="1"/>
</dbReference>
<feature type="domain" description="DNA-directed DNA polymerase family A palm" evidence="1">
    <location>
        <begin position="381"/>
        <end position="710"/>
    </location>
</feature>
<dbReference type="EMBL" id="FNUY01000008">
    <property type="protein sequence ID" value="SEG64458.1"/>
    <property type="molecule type" value="Genomic_DNA"/>
</dbReference>
<protein>
    <submittedName>
        <fullName evidence="2">DNA polymerase</fullName>
    </submittedName>
</protein>
<name>A0A1H6BUS3_9HYPH</name>
<dbReference type="Pfam" id="PF00476">
    <property type="entry name" value="DNA_pol_A"/>
    <property type="match status" value="1"/>
</dbReference>
<evidence type="ECO:0000259" key="1">
    <source>
        <dbReference type="SMART" id="SM00482"/>
    </source>
</evidence>
<accession>A0A1H6BUS3</accession>
<keyword evidence="3" id="KW-1185">Reference proteome</keyword>
<evidence type="ECO:0000313" key="3">
    <source>
        <dbReference type="Proteomes" id="UP000236743"/>
    </source>
</evidence>
<reference evidence="2 3" key="1">
    <citation type="submission" date="2016-10" db="EMBL/GenBank/DDBJ databases">
        <authorList>
            <person name="de Groot N.N."/>
        </authorList>
    </citation>
    <scope>NUCLEOTIDE SEQUENCE [LARGE SCALE GENOMIC DNA]</scope>
    <source>
        <strain evidence="2 3">DSM 26656</strain>
    </source>
</reference>
<sequence length="745" mass="83006">MSGLEIDFETRSTVDLKTRGLHVYMASPTTVPLMGSYRINGGPVRRWRPGEPCPADIVAHVAAGGMISAHNAAFERLLWQMILTPRYGWPAVRTRQFRCTAAAAAALGLPRALEFLGDALNLDVKKDKVGKSLIQKFSVPRRPRKGEPDDIVAFNEPHEFPAEFEQFHDYCDGDVLTEAEADTRMVSLSDYEQAVYTLDQTINDRGIRIDRRSARAALRLAEKTKAFLDREMKRVTGGRVGKCSEPAKLLEWAQSRGVDMATAGKADILDLLSLIDLPADVREALELRQEAAKTSVSKLQAMLNRADEDGRVRHSFIYHKASTGRFQSVGVNFANLPRPRKAFEDAHLDAAALFEAFQTEDPEWLRALYGPKLGRPLDLISDAIRGFLWAAPGHELMQADYSSIEGCVIAWTSGEDWKVQAMHEIFADDTLPDMYRRTAAGILNLPIEVVTKKHWARQAVGKVSELALGFQGGVPAFYSMSRNYNVDLEPLFAPVWETASEERREKAAKRYENELKRGRSRTDELSRNAWIACELIKVGWRATNPAIANGWRAREEAVREAIRNPGVVTEALKFSYIVANGYLWCRLPSGRCLAYASPKLRDQVWAKVKLADGTWSEAEVMDREQAEGLALVGKVEIQGATSPSISALGLDKAGRRMQREHLHGGIFAENDTQAVARDILVNGMFAAEAAGYPIIGHVYDEMFAEIPLGYGDLREFERLICKAPGWADGLPLNAGGFRAKRYRKD</sequence>
<dbReference type="SMART" id="SM00482">
    <property type="entry name" value="POLAc"/>
    <property type="match status" value="1"/>
</dbReference>